<feature type="domain" description="Thioredoxin" evidence="1">
    <location>
        <begin position="1"/>
        <end position="140"/>
    </location>
</feature>
<dbReference type="Pfam" id="PF13905">
    <property type="entry name" value="Thioredoxin_8"/>
    <property type="match status" value="1"/>
</dbReference>
<evidence type="ECO:0000313" key="2">
    <source>
        <dbReference type="Proteomes" id="UP000694941"/>
    </source>
</evidence>
<dbReference type="Proteomes" id="UP000694941">
    <property type="component" value="Unplaced"/>
</dbReference>
<dbReference type="PANTHER" id="PTHR46762:SF1">
    <property type="entry name" value="NUCLEOREDOXIN-LIKE PROTEIN 2"/>
    <property type="match status" value="1"/>
</dbReference>
<dbReference type="SUPFAM" id="SSF52833">
    <property type="entry name" value="Thioredoxin-like"/>
    <property type="match status" value="1"/>
</dbReference>
<dbReference type="PROSITE" id="PS51352">
    <property type="entry name" value="THIOREDOXIN_2"/>
    <property type="match status" value="1"/>
</dbReference>
<accession>A0ABM1BDU4</accession>
<proteinExistence type="predicted"/>
<evidence type="ECO:0000313" key="3">
    <source>
        <dbReference type="RefSeq" id="XP_013779972.1"/>
    </source>
</evidence>
<dbReference type="InterPro" id="IPR012336">
    <property type="entry name" value="Thioredoxin-like_fold"/>
</dbReference>
<dbReference type="InterPro" id="IPR029519">
    <property type="entry name" value="RdCVF2"/>
</dbReference>
<dbReference type="InterPro" id="IPR036249">
    <property type="entry name" value="Thioredoxin-like_sf"/>
</dbReference>
<protein>
    <submittedName>
        <fullName evidence="3">Nucleoredoxin-like protein 2</fullName>
    </submittedName>
</protein>
<dbReference type="InterPro" id="IPR013766">
    <property type="entry name" value="Thioredoxin_domain"/>
</dbReference>
<reference evidence="3" key="1">
    <citation type="submission" date="2025-08" db="UniProtKB">
        <authorList>
            <consortium name="RefSeq"/>
        </authorList>
    </citation>
    <scope>IDENTIFICATION</scope>
    <source>
        <tissue evidence="3">Muscle</tissue>
    </source>
</reference>
<dbReference type="PANTHER" id="PTHR46762">
    <property type="entry name" value="NUCLEOREDOXIN-LIKE PROTEIN 2"/>
    <property type="match status" value="1"/>
</dbReference>
<keyword evidence="2" id="KW-1185">Reference proteome</keyword>
<sequence>MELIKETKLIKRDKSEVEAKEFLRNKDLVGFFFGNRSCPWCLGFTSYLDDIYLKLQKQGASFEVVLISSDDKEEAMFGYMDQMEIGWPAIPFNSDVRQKLIQLYDVQAIPALIVVKKDGTVVTKDGVEELEEKEVEAFSEWSR</sequence>
<organism evidence="2 3">
    <name type="scientific">Limulus polyphemus</name>
    <name type="common">Atlantic horseshoe crab</name>
    <dbReference type="NCBI Taxonomy" id="6850"/>
    <lineage>
        <taxon>Eukaryota</taxon>
        <taxon>Metazoa</taxon>
        <taxon>Ecdysozoa</taxon>
        <taxon>Arthropoda</taxon>
        <taxon>Chelicerata</taxon>
        <taxon>Merostomata</taxon>
        <taxon>Xiphosura</taxon>
        <taxon>Limulidae</taxon>
        <taxon>Limulus</taxon>
    </lineage>
</organism>
<evidence type="ECO:0000259" key="1">
    <source>
        <dbReference type="PROSITE" id="PS51352"/>
    </source>
</evidence>
<dbReference type="RefSeq" id="XP_013779972.1">
    <property type="nucleotide sequence ID" value="XM_013924518.1"/>
</dbReference>
<dbReference type="Gene3D" id="3.40.30.10">
    <property type="entry name" value="Glutaredoxin"/>
    <property type="match status" value="1"/>
</dbReference>
<gene>
    <name evidence="3" type="primary">LOC106464387</name>
</gene>
<dbReference type="GeneID" id="106464387"/>
<name>A0ABM1BDU4_LIMPO</name>